<feature type="transmembrane region" description="Helical" evidence="5">
    <location>
        <begin position="229"/>
        <end position="249"/>
    </location>
</feature>
<dbReference type="Pfam" id="PF01694">
    <property type="entry name" value="Rhomboid"/>
    <property type="match status" value="1"/>
</dbReference>
<dbReference type="InterPro" id="IPR035952">
    <property type="entry name" value="Rhomboid-like_sf"/>
</dbReference>
<evidence type="ECO:0000256" key="5">
    <source>
        <dbReference type="SAM" id="Phobius"/>
    </source>
</evidence>
<sequence length="289" mass="32201">MNDPQHIDRAVQHTLNVQRSYQAALSRYHTRSRLARISWGTWIIVLGTTLLWCITATQAAQAVGAHSLTAIITQISHNAINTQANSDNSLTTVLLRYGAKENSLLEQGQYWRFILPIFLHVNLLHVGLNMLNLLALGLFIERLVGHIRLVLIYLITGIISTITSFWFAPAVISVGASGAIFGLVGAYCIFILVHRRAFPYGGLFTLLWLLLVIGLNLGIGLVLPNVDNYAHLGGLISGFWLGWCFMPLYRADKEQKLNDIHQLRHRWPLALLTILGTLLFAVLALHLGN</sequence>
<dbReference type="InterPro" id="IPR050925">
    <property type="entry name" value="Rhomboid_protease_S54"/>
</dbReference>
<evidence type="ECO:0000256" key="2">
    <source>
        <dbReference type="ARBA" id="ARBA00022692"/>
    </source>
</evidence>
<feature type="transmembrane region" description="Helical" evidence="5">
    <location>
        <begin position="113"/>
        <end position="140"/>
    </location>
</feature>
<feature type="transmembrane region" description="Helical" evidence="5">
    <location>
        <begin position="269"/>
        <end position="288"/>
    </location>
</feature>
<evidence type="ECO:0000313" key="8">
    <source>
        <dbReference type="Proteomes" id="UP000322530"/>
    </source>
</evidence>
<dbReference type="EMBL" id="BIXY01000096">
    <property type="protein sequence ID" value="GCF11153.1"/>
    <property type="molecule type" value="Genomic_DNA"/>
</dbReference>
<protein>
    <recommendedName>
        <fullName evidence="6">Peptidase S54 rhomboid domain-containing protein</fullName>
    </recommendedName>
</protein>
<dbReference type="RefSeq" id="WP_149403998.1">
    <property type="nucleotide sequence ID" value="NZ_BIXY01000096.1"/>
</dbReference>
<evidence type="ECO:0000259" key="6">
    <source>
        <dbReference type="Pfam" id="PF01694"/>
    </source>
</evidence>
<keyword evidence="2 5" id="KW-0812">Transmembrane</keyword>
<proteinExistence type="predicted"/>
<name>A0A5A5TJF5_9CHLR</name>
<feature type="transmembrane region" description="Helical" evidence="5">
    <location>
        <begin position="147"/>
        <end position="168"/>
    </location>
</feature>
<reference evidence="7 8" key="1">
    <citation type="submission" date="2019-01" db="EMBL/GenBank/DDBJ databases">
        <title>Draft genome sequence of Dictyobacter sp. Uno17.</title>
        <authorList>
            <person name="Wang C.M."/>
            <person name="Zheng Y."/>
            <person name="Sakai Y."/>
            <person name="Abe K."/>
            <person name="Yokota A."/>
            <person name="Yabe S."/>
        </authorList>
    </citation>
    <scope>NUCLEOTIDE SEQUENCE [LARGE SCALE GENOMIC DNA]</scope>
    <source>
        <strain evidence="7 8">Uno17</strain>
    </source>
</reference>
<comment type="subcellular location">
    <subcellularLocation>
        <location evidence="1">Membrane</location>
        <topology evidence="1">Multi-pass membrane protein</topology>
    </subcellularLocation>
</comment>
<feature type="transmembrane region" description="Helical" evidence="5">
    <location>
        <begin position="37"/>
        <end position="60"/>
    </location>
</feature>
<feature type="transmembrane region" description="Helical" evidence="5">
    <location>
        <begin position="200"/>
        <end position="223"/>
    </location>
</feature>
<dbReference type="PANTHER" id="PTHR43731">
    <property type="entry name" value="RHOMBOID PROTEASE"/>
    <property type="match status" value="1"/>
</dbReference>
<evidence type="ECO:0000256" key="4">
    <source>
        <dbReference type="ARBA" id="ARBA00023136"/>
    </source>
</evidence>
<dbReference type="GO" id="GO:0004252">
    <property type="term" value="F:serine-type endopeptidase activity"/>
    <property type="evidence" value="ECO:0007669"/>
    <property type="project" value="InterPro"/>
</dbReference>
<evidence type="ECO:0000256" key="1">
    <source>
        <dbReference type="ARBA" id="ARBA00004141"/>
    </source>
</evidence>
<gene>
    <name evidence="7" type="ORF">KDI_47170</name>
</gene>
<dbReference type="AlphaFoldDB" id="A0A5A5TJF5"/>
<dbReference type="GO" id="GO:0016020">
    <property type="term" value="C:membrane"/>
    <property type="evidence" value="ECO:0007669"/>
    <property type="project" value="UniProtKB-SubCell"/>
</dbReference>
<dbReference type="Gene3D" id="1.20.1540.10">
    <property type="entry name" value="Rhomboid-like"/>
    <property type="match status" value="1"/>
</dbReference>
<feature type="domain" description="Peptidase S54 rhomboid" evidence="6">
    <location>
        <begin position="107"/>
        <end position="246"/>
    </location>
</feature>
<dbReference type="Proteomes" id="UP000322530">
    <property type="component" value="Unassembled WGS sequence"/>
</dbReference>
<dbReference type="OrthoDB" id="9813074at2"/>
<dbReference type="PANTHER" id="PTHR43731:SF26">
    <property type="entry name" value="RHOMBOID-LIKE PROTEIN 10, CHLOROPLASTIC"/>
    <property type="match status" value="1"/>
</dbReference>
<feature type="transmembrane region" description="Helical" evidence="5">
    <location>
        <begin position="174"/>
        <end position="193"/>
    </location>
</feature>
<keyword evidence="4 5" id="KW-0472">Membrane</keyword>
<comment type="caution">
    <text evidence="7">The sequence shown here is derived from an EMBL/GenBank/DDBJ whole genome shotgun (WGS) entry which is preliminary data.</text>
</comment>
<dbReference type="InterPro" id="IPR022764">
    <property type="entry name" value="Peptidase_S54_rhomboid_dom"/>
</dbReference>
<keyword evidence="3 5" id="KW-1133">Transmembrane helix</keyword>
<organism evidence="7 8">
    <name type="scientific">Dictyobacter arantiisoli</name>
    <dbReference type="NCBI Taxonomy" id="2014874"/>
    <lineage>
        <taxon>Bacteria</taxon>
        <taxon>Bacillati</taxon>
        <taxon>Chloroflexota</taxon>
        <taxon>Ktedonobacteria</taxon>
        <taxon>Ktedonobacterales</taxon>
        <taxon>Dictyobacteraceae</taxon>
        <taxon>Dictyobacter</taxon>
    </lineage>
</organism>
<dbReference type="SUPFAM" id="SSF144091">
    <property type="entry name" value="Rhomboid-like"/>
    <property type="match status" value="1"/>
</dbReference>
<evidence type="ECO:0000256" key="3">
    <source>
        <dbReference type="ARBA" id="ARBA00022989"/>
    </source>
</evidence>
<accession>A0A5A5TJF5</accession>
<evidence type="ECO:0000313" key="7">
    <source>
        <dbReference type="EMBL" id="GCF11153.1"/>
    </source>
</evidence>
<keyword evidence="8" id="KW-1185">Reference proteome</keyword>